<dbReference type="OrthoDB" id="273070at2759"/>
<proteinExistence type="predicted"/>
<evidence type="ECO:0000259" key="3">
    <source>
        <dbReference type="PROSITE" id="PS50157"/>
    </source>
</evidence>
<dbReference type="InterPro" id="IPR019496">
    <property type="entry name" value="NUFIP1_cons_dom"/>
</dbReference>
<feature type="compositionally biased region" description="Acidic residues" evidence="2">
    <location>
        <begin position="371"/>
        <end position="380"/>
    </location>
</feature>
<dbReference type="InterPro" id="IPR013087">
    <property type="entry name" value="Znf_C2H2_type"/>
</dbReference>
<feature type="region of interest" description="Disordered" evidence="2">
    <location>
        <begin position="341"/>
        <end position="380"/>
    </location>
</feature>
<dbReference type="GO" id="GO:0003723">
    <property type="term" value="F:RNA binding"/>
    <property type="evidence" value="ECO:0007669"/>
    <property type="project" value="InterPro"/>
</dbReference>
<dbReference type="GO" id="GO:0005634">
    <property type="term" value="C:nucleus"/>
    <property type="evidence" value="ECO:0007669"/>
    <property type="project" value="TreeGrafter"/>
</dbReference>
<feature type="compositionally biased region" description="Polar residues" evidence="2">
    <location>
        <begin position="354"/>
        <end position="370"/>
    </location>
</feature>
<dbReference type="EMBL" id="OU893343">
    <property type="protein sequence ID" value="CAG9784402.1"/>
    <property type="molecule type" value="Genomic_DNA"/>
</dbReference>
<dbReference type="PANTHER" id="PTHR13309">
    <property type="entry name" value="NUCLEAR FRAGILE X MENTAL RETARDATION PROTEIN INTERACTING PROTEIN 1"/>
    <property type="match status" value="1"/>
</dbReference>
<evidence type="ECO:0000313" key="4">
    <source>
        <dbReference type="EMBL" id="CAG9784402.1"/>
    </source>
</evidence>
<dbReference type="SMART" id="SM00355">
    <property type="entry name" value="ZnF_C2H2"/>
    <property type="match status" value="2"/>
</dbReference>
<dbReference type="AlphaFoldDB" id="A0A9N9QVU7"/>
<evidence type="ECO:0000256" key="2">
    <source>
        <dbReference type="SAM" id="MobiDB-lite"/>
    </source>
</evidence>
<gene>
    <name evidence="4" type="ORF">DIATSA_LOCUS2500</name>
</gene>
<accession>A0A9N9QVU7</accession>
<evidence type="ECO:0000256" key="1">
    <source>
        <dbReference type="PROSITE-ProRule" id="PRU00042"/>
    </source>
</evidence>
<keyword evidence="1" id="KW-0863">Zinc-finger</keyword>
<protein>
    <recommendedName>
        <fullName evidence="3">C2H2-type domain-containing protein</fullName>
    </recommendedName>
</protein>
<feature type="compositionally biased region" description="Polar residues" evidence="2">
    <location>
        <begin position="172"/>
        <end position="185"/>
    </location>
</feature>
<sequence>MYGQFCNDIVNMNRVHSPRQYVNPQNVRFRPPFNNQRQYVYKRSPQSNCNTQYWCETCDRNFPSIDLLEKHIQQHQKCNIDGCQFVAHPKVVTKHIQMQHASGLYKKIANLNNPEDIQKWREERKKKYPTKQNVEKKTAAHKEKLDRGEKMGLKASGHYKNFKIGPKRKTISNDNNQPKRQRTNVGKKSTVNNFIKKLFHKKTVDVVPEVNSLQTLKPFSGIQGIIMECIAEEEKEEINVDIDIEDEDDIIVNNSKVDGAKLEPNVCSALSALMCDYESSDEELEKTNLETCKIIEISPKSQAHNKNVLQNKCLHKDHDSGSPEDIKVIKNFRSSEKCIDNEEKTEEVKEVKPNDTTPNMLENESFGNTENNDDNDDDGPEEIKVVKQIDTKIVEQEITVQVTNSKTKNVKTHNNNMKIKRYQYRKPKLPSTLLQKLLNREIQQERNIVLQCIRHIMKNDFFDKKIS</sequence>
<dbReference type="PANTHER" id="PTHR13309:SF0">
    <property type="entry name" value="FMR1-INTERACTING PROTEIN NUFIP1"/>
    <property type="match status" value="1"/>
</dbReference>
<evidence type="ECO:0000313" key="5">
    <source>
        <dbReference type="Proteomes" id="UP001153714"/>
    </source>
</evidence>
<dbReference type="PROSITE" id="PS00028">
    <property type="entry name" value="ZINC_FINGER_C2H2_1"/>
    <property type="match status" value="1"/>
</dbReference>
<reference evidence="4" key="2">
    <citation type="submission" date="2022-10" db="EMBL/GenBank/DDBJ databases">
        <authorList>
            <consortium name="ENA_rothamsted_submissions"/>
            <consortium name="culmorum"/>
            <person name="King R."/>
        </authorList>
    </citation>
    <scope>NUCLEOTIDE SEQUENCE</scope>
</reference>
<keyword evidence="1" id="KW-0862">Zinc</keyword>
<dbReference type="Pfam" id="PF10453">
    <property type="entry name" value="NUFIP1"/>
    <property type="match status" value="1"/>
</dbReference>
<name>A0A9N9QVU7_9NEOP</name>
<feature type="region of interest" description="Disordered" evidence="2">
    <location>
        <begin position="164"/>
        <end position="185"/>
    </location>
</feature>
<dbReference type="PROSITE" id="PS50157">
    <property type="entry name" value="ZINC_FINGER_C2H2_2"/>
    <property type="match status" value="1"/>
</dbReference>
<keyword evidence="1" id="KW-0479">Metal-binding</keyword>
<dbReference type="GO" id="GO:0008270">
    <property type="term" value="F:zinc ion binding"/>
    <property type="evidence" value="ECO:0007669"/>
    <property type="project" value="UniProtKB-KW"/>
</dbReference>
<dbReference type="GO" id="GO:0000492">
    <property type="term" value="P:box C/D snoRNP assembly"/>
    <property type="evidence" value="ECO:0007669"/>
    <property type="project" value="TreeGrafter"/>
</dbReference>
<reference evidence="4" key="1">
    <citation type="submission" date="2021-12" db="EMBL/GenBank/DDBJ databases">
        <authorList>
            <person name="King R."/>
        </authorList>
    </citation>
    <scope>NUCLEOTIDE SEQUENCE</scope>
</reference>
<feature type="domain" description="C2H2-type" evidence="3">
    <location>
        <begin position="53"/>
        <end position="75"/>
    </location>
</feature>
<dbReference type="InterPro" id="IPR039136">
    <property type="entry name" value="NUFIP1-like"/>
</dbReference>
<organism evidence="4 5">
    <name type="scientific">Diatraea saccharalis</name>
    <name type="common">sugarcane borer</name>
    <dbReference type="NCBI Taxonomy" id="40085"/>
    <lineage>
        <taxon>Eukaryota</taxon>
        <taxon>Metazoa</taxon>
        <taxon>Ecdysozoa</taxon>
        <taxon>Arthropoda</taxon>
        <taxon>Hexapoda</taxon>
        <taxon>Insecta</taxon>
        <taxon>Pterygota</taxon>
        <taxon>Neoptera</taxon>
        <taxon>Endopterygota</taxon>
        <taxon>Lepidoptera</taxon>
        <taxon>Glossata</taxon>
        <taxon>Ditrysia</taxon>
        <taxon>Pyraloidea</taxon>
        <taxon>Crambidae</taxon>
        <taxon>Crambinae</taxon>
        <taxon>Diatraea</taxon>
    </lineage>
</organism>
<dbReference type="Proteomes" id="UP001153714">
    <property type="component" value="Chromosome 12"/>
</dbReference>
<feature type="compositionally biased region" description="Basic and acidic residues" evidence="2">
    <location>
        <begin position="341"/>
        <end position="353"/>
    </location>
</feature>
<keyword evidence="5" id="KW-1185">Reference proteome</keyword>